<keyword evidence="2" id="KW-1133">Transmembrane helix</keyword>
<protein>
    <submittedName>
        <fullName evidence="3">DUF4407 domain-containing protein</fullName>
    </submittedName>
</protein>
<dbReference type="InterPro" id="IPR025519">
    <property type="entry name" value="DUF4407"/>
</dbReference>
<proteinExistence type="predicted"/>
<evidence type="ECO:0000313" key="4">
    <source>
        <dbReference type="Proteomes" id="UP000651271"/>
    </source>
</evidence>
<evidence type="ECO:0000313" key="3">
    <source>
        <dbReference type="EMBL" id="MBD1431106.1"/>
    </source>
</evidence>
<evidence type="ECO:0000256" key="1">
    <source>
        <dbReference type="SAM" id="Coils"/>
    </source>
</evidence>
<feature type="transmembrane region" description="Helical" evidence="2">
    <location>
        <begin position="35"/>
        <end position="54"/>
    </location>
</feature>
<dbReference type="Pfam" id="PF14362">
    <property type="entry name" value="DUF4407"/>
    <property type="match status" value="1"/>
</dbReference>
<dbReference type="EMBL" id="JACOIJ010000058">
    <property type="protein sequence ID" value="MBD1431106.1"/>
    <property type="molecule type" value="Genomic_DNA"/>
</dbReference>
<keyword evidence="4" id="KW-1185">Reference proteome</keyword>
<keyword evidence="1" id="KW-0175">Coiled coil</keyword>
<sequence>MMRNWWIKFGCFLTGWNYNILQSCTEASYKQLKKYTSAILILIILWAFVGYSFADRYIQTGTWGSIGIAIIFVLIIIQIERQIILNVGHNKFASIFRMVIAVIMAVLGSAILDQIIFKDDIEKKMIEIVDRQVKKQLPDRLSVINTKLSELQVEIDSLDHRNIELYKQISQTPTINTVSTSVTTVPIKNEDGSITNKTQRTVSNNPIANPKIKEADLNNNNLKQLRDQYEEYSQRKLKAEESLRAELKTKKGFLEELNAMLEILKESTVALIFYVILLAFLISLELFVLLSKSDKNKSDYDLIMEHQLDQKRKTLDGLK</sequence>
<feature type="coiled-coil region" evidence="1">
    <location>
        <begin position="212"/>
        <end position="242"/>
    </location>
</feature>
<feature type="transmembrane region" description="Helical" evidence="2">
    <location>
        <begin position="60"/>
        <end position="77"/>
    </location>
</feature>
<dbReference type="Proteomes" id="UP000651271">
    <property type="component" value="Unassembled WGS sequence"/>
</dbReference>
<feature type="transmembrane region" description="Helical" evidence="2">
    <location>
        <begin position="98"/>
        <end position="117"/>
    </location>
</feature>
<comment type="caution">
    <text evidence="3">The sequence shown here is derived from an EMBL/GenBank/DDBJ whole genome shotgun (WGS) entry which is preliminary data.</text>
</comment>
<evidence type="ECO:0000256" key="2">
    <source>
        <dbReference type="SAM" id="Phobius"/>
    </source>
</evidence>
<feature type="transmembrane region" description="Helical" evidence="2">
    <location>
        <begin position="271"/>
        <end position="290"/>
    </location>
</feature>
<organism evidence="3 4">
    <name type="scientific">Sphingobacterium litopenaei</name>
    <dbReference type="NCBI Taxonomy" id="2763500"/>
    <lineage>
        <taxon>Bacteria</taxon>
        <taxon>Pseudomonadati</taxon>
        <taxon>Bacteroidota</taxon>
        <taxon>Sphingobacteriia</taxon>
        <taxon>Sphingobacteriales</taxon>
        <taxon>Sphingobacteriaceae</taxon>
        <taxon>Sphingobacterium</taxon>
    </lineage>
</organism>
<dbReference type="PROSITE" id="PS51257">
    <property type="entry name" value="PROKAR_LIPOPROTEIN"/>
    <property type="match status" value="1"/>
</dbReference>
<keyword evidence="2" id="KW-0812">Transmembrane</keyword>
<accession>A0ABR7YIK6</accession>
<keyword evidence="2" id="KW-0472">Membrane</keyword>
<reference evidence="3 4" key="1">
    <citation type="submission" date="2020-08" db="EMBL/GenBank/DDBJ databases">
        <title>Sphingobacterium sp. DN04309 isolated from aquaculture water.</title>
        <authorList>
            <person name="Zhang M."/>
        </authorList>
    </citation>
    <scope>NUCLEOTIDE SEQUENCE [LARGE SCALE GENOMIC DNA]</scope>
    <source>
        <strain evidence="3 4">DN04309</strain>
    </source>
</reference>
<gene>
    <name evidence="3" type="ORF">H8B04_16380</name>
</gene>
<name>A0ABR7YIK6_9SPHI</name>